<dbReference type="EMBL" id="JBHSDS010000003">
    <property type="protein sequence ID" value="MFC4357173.1"/>
    <property type="molecule type" value="Genomic_DNA"/>
</dbReference>
<sequence length="93" mass="9661">MGLKRWGMVLFGVGLLASSLWYVYPLGVCSLASYPDVGPTATLTGFDPSTFFVLYAEGETRCGSPLATVFGALLVLGVVVGGAGVARDVLNED</sequence>
<evidence type="ECO:0000313" key="2">
    <source>
        <dbReference type="EMBL" id="MFC4357173.1"/>
    </source>
</evidence>
<keyword evidence="1" id="KW-1133">Transmembrane helix</keyword>
<protein>
    <recommendedName>
        <fullName evidence="4">Transmembrane protein</fullName>
    </recommendedName>
</protein>
<name>A0ABD5P914_9EURY</name>
<comment type="caution">
    <text evidence="2">The sequence shown here is derived from an EMBL/GenBank/DDBJ whole genome shotgun (WGS) entry which is preliminary data.</text>
</comment>
<gene>
    <name evidence="2" type="ORF">ACFO0N_04315</name>
</gene>
<feature type="transmembrane region" description="Helical" evidence="1">
    <location>
        <begin position="66"/>
        <end position="86"/>
    </location>
</feature>
<organism evidence="2 3">
    <name type="scientific">Halobium salinum</name>
    <dbReference type="NCBI Taxonomy" id="1364940"/>
    <lineage>
        <taxon>Archaea</taxon>
        <taxon>Methanobacteriati</taxon>
        <taxon>Methanobacteriota</taxon>
        <taxon>Stenosarchaea group</taxon>
        <taxon>Halobacteria</taxon>
        <taxon>Halobacteriales</taxon>
        <taxon>Haloferacaceae</taxon>
        <taxon>Halobium</taxon>
    </lineage>
</organism>
<dbReference type="Proteomes" id="UP001595921">
    <property type="component" value="Unassembled WGS sequence"/>
</dbReference>
<accession>A0ABD5P914</accession>
<keyword evidence="3" id="KW-1185">Reference proteome</keyword>
<dbReference type="RefSeq" id="WP_267622524.1">
    <property type="nucleotide sequence ID" value="NZ_JAODIW010000006.1"/>
</dbReference>
<proteinExistence type="predicted"/>
<keyword evidence="1" id="KW-0472">Membrane</keyword>
<reference evidence="2 3" key="1">
    <citation type="journal article" date="2019" name="Int. J. Syst. Evol. Microbiol.">
        <title>The Global Catalogue of Microorganisms (GCM) 10K type strain sequencing project: providing services to taxonomists for standard genome sequencing and annotation.</title>
        <authorList>
            <consortium name="The Broad Institute Genomics Platform"/>
            <consortium name="The Broad Institute Genome Sequencing Center for Infectious Disease"/>
            <person name="Wu L."/>
            <person name="Ma J."/>
        </authorList>
    </citation>
    <scope>NUCLEOTIDE SEQUENCE [LARGE SCALE GENOMIC DNA]</scope>
    <source>
        <strain evidence="2 3">CGMCC 1.12553</strain>
    </source>
</reference>
<evidence type="ECO:0000313" key="3">
    <source>
        <dbReference type="Proteomes" id="UP001595921"/>
    </source>
</evidence>
<keyword evidence="1" id="KW-0812">Transmembrane</keyword>
<dbReference type="AlphaFoldDB" id="A0ABD5P914"/>
<evidence type="ECO:0000256" key="1">
    <source>
        <dbReference type="SAM" id="Phobius"/>
    </source>
</evidence>
<evidence type="ECO:0008006" key="4">
    <source>
        <dbReference type="Google" id="ProtNLM"/>
    </source>
</evidence>